<dbReference type="PANTHER" id="PTHR34978">
    <property type="entry name" value="POSSIBLE SENSOR-TRANSDUCER PROTEIN BLAR"/>
    <property type="match status" value="1"/>
</dbReference>
<evidence type="ECO:0000313" key="4">
    <source>
        <dbReference type="Proteomes" id="UP000028091"/>
    </source>
</evidence>
<dbReference type="PANTHER" id="PTHR34978:SF3">
    <property type="entry name" value="SLR0241 PROTEIN"/>
    <property type="match status" value="1"/>
</dbReference>
<dbReference type="Pfam" id="PF05569">
    <property type="entry name" value="Peptidase_M56"/>
    <property type="match status" value="1"/>
</dbReference>
<accession>A0A081L8J3</accession>
<gene>
    <name evidence="3" type="ORF">BA70_08130</name>
</gene>
<keyword evidence="1" id="KW-0812">Transmembrane</keyword>
<comment type="caution">
    <text evidence="3">The sequence shown here is derived from an EMBL/GenBank/DDBJ whole genome shotgun (WGS) entry which is preliminary data.</text>
</comment>
<dbReference type="RefSeq" id="WP_034323607.1">
    <property type="nucleotide sequence ID" value="NZ_JAVIKA010000002.1"/>
</dbReference>
<evidence type="ECO:0000313" key="3">
    <source>
        <dbReference type="EMBL" id="KEP25569.1"/>
    </source>
</evidence>
<proteinExistence type="predicted"/>
<dbReference type="CDD" id="cd07326">
    <property type="entry name" value="M56_BlaR1_MecR1_like"/>
    <property type="match status" value="1"/>
</dbReference>
<organism evidence="3 4">
    <name type="scientific">Bacillus zhangzhouensis</name>
    <dbReference type="NCBI Taxonomy" id="1178540"/>
    <lineage>
        <taxon>Bacteria</taxon>
        <taxon>Bacillati</taxon>
        <taxon>Bacillota</taxon>
        <taxon>Bacilli</taxon>
        <taxon>Bacillales</taxon>
        <taxon>Bacillaceae</taxon>
        <taxon>Bacillus</taxon>
    </lineage>
</organism>
<feature type="transmembrane region" description="Helical" evidence="1">
    <location>
        <begin position="254"/>
        <end position="275"/>
    </location>
</feature>
<dbReference type="AlphaFoldDB" id="A0A081L8J3"/>
<evidence type="ECO:0000256" key="1">
    <source>
        <dbReference type="SAM" id="Phobius"/>
    </source>
</evidence>
<dbReference type="InterPro" id="IPR052173">
    <property type="entry name" value="Beta-lactam_resp_regulator"/>
</dbReference>
<evidence type="ECO:0000259" key="2">
    <source>
        <dbReference type="Pfam" id="PF05569"/>
    </source>
</evidence>
<dbReference type="InterPro" id="IPR008756">
    <property type="entry name" value="Peptidase_M56"/>
</dbReference>
<dbReference type="OrthoDB" id="2448482at2"/>
<keyword evidence="1" id="KW-1133">Transmembrane helix</keyword>
<keyword evidence="4" id="KW-1185">Reference proteome</keyword>
<name>A0A081L8J3_9BACI</name>
<dbReference type="Proteomes" id="UP000028091">
    <property type="component" value="Unassembled WGS sequence"/>
</dbReference>
<reference evidence="3 4" key="1">
    <citation type="submission" date="2012-09" db="EMBL/GenBank/DDBJ databases">
        <title>Genome Sequence of Bacillus sp. DW5-4.</title>
        <authorList>
            <person name="Lai Q."/>
            <person name="Liu Y."/>
            <person name="Shao Z."/>
        </authorList>
    </citation>
    <scope>NUCLEOTIDE SEQUENCE [LARGE SCALE GENOMIC DNA]</scope>
    <source>
        <strain evidence="3 4">DW5-4</strain>
    </source>
</reference>
<feature type="transmembrane region" description="Helical" evidence="1">
    <location>
        <begin position="59"/>
        <end position="77"/>
    </location>
</feature>
<keyword evidence="1" id="KW-0472">Membrane</keyword>
<dbReference type="eggNOG" id="COG0501">
    <property type="taxonomic scope" value="Bacteria"/>
</dbReference>
<dbReference type="Gene3D" id="3.30.2010.10">
    <property type="entry name" value="Metalloproteases ('zincins'), catalytic domain"/>
    <property type="match status" value="1"/>
</dbReference>
<dbReference type="EMBL" id="JOTP01000020">
    <property type="protein sequence ID" value="KEP25569.1"/>
    <property type="molecule type" value="Genomic_DNA"/>
</dbReference>
<protein>
    <submittedName>
        <fullName evidence="3">Peptidase M56</fullName>
    </submittedName>
</protein>
<feature type="transmembrane region" description="Helical" evidence="1">
    <location>
        <begin position="7"/>
        <end position="29"/>
    </location>
</feature>
<sequence length="279" mass="32294">MNKMKSSLLFLGGILIGLVIFYQMGYYVLSSFFGWNQAYNLIHVCQSVLEFYGFTPLKYFLDALVLYTLGFAAFYMTKQIRKYIQFKGNMMMAVDQETTDFLSEKYANDIIVFHCHEPLAFAMGMLHPKVYLSTALMDMLDEGEIDAVVHHELHHKYSYDPLKSFAFSMLTKVIWYIPVLKHMRQSYSVFREVIADDYAIRQTGTELGVGQALLKLIKKRTQFQKQTKFAVSFGDRALNLRIQKILNPTYNIPFNVPLIPIVTSAILMVVLMIMLNLNY</sequence>
<feature type="domain" description="Peptidase M56" evidence="2">
    <location>
        <begin position="121"/>
        <end position="244"/>
    </location>
</feature>